<evidence type="ECO:0000313" key="2">
    <source>
        <dbReference type="Proteomes" id="UP000000268"/>
    </source>
</evidence>
<dbReference type="AlphaFoldDB" id="B0C981"/>
<dbReference type="KEGG" id="amr:AM1_2762"/>
<reference evidence="1 2" key="1">
    <citation type="journal article" date="2008" name="Proc. Natl. Acad. Sci. U.S.A.">
        <title>Niche adaptation and genome expansion in the chlorophyll d-producing cyanobacterium Acaryochloris marina.</title>
        <authorList>
            <person name="Swingley W.D."/>
            <person name="Chen M."/>
            <person name="Cheung P.C."/>
            <person name="Conrad A.L."/>
            <person name="Dejesa L.C."/>
            <person name="Hao J."/>
            <person name="Honchak B.M."/>
            <person name="Karbach L.E."/>
            <person name="Kurdoglu A."/>
            <person name="Lahiri S."/>
            <person name="Mastrian S.D."/>
            <person name="Miyashita H."/>
            <person name="Page L."/>
            <person name="Ramakrishna P."/>
            <person name="Satoh S."/>
            <person name="Sattley W.M."/>
            <person name="Shimada Y."/>
            <person name="Taylor H.L."/>
            <person name="Tomo T."/>
            <person name="Tsuchiya T."/>
            <person name="Wang Z.T."/>
            <person name="Raymond J."/>
            <person name="Mimuro M."/>
            <person name="Blankenship R.E."/>
            <person name="Touchman J.W."/>
        </authorList>
    </citation>
    <scope>NUCLEOTIDE SEQUENCE [LARGE SCALE GENOMIC DNA]</scope>
    <source>
        <strain evidence="2">MBIC 11017</strain>
    </source>
</reference>
<dbReference type="EMBL" id="CP000828">
    <property type="protein sequence ID" value="ABW27762.1"/>
    <property type="molecule type" value="Genomic_DNA"/>
</dbReference>
<evidence type="ECO:0000313" key="1">
    <source>
        <dbReference type="EMBL" id="ABW27762.1"/>
    </source>
</evidence>
<gene>
    <name evidence="1" type="ordered locus">AM1_2762</name>
</gene>
<protein>
    <submittedName>
        <fullName evidence="1">Uncharacterized protein</fullName>
    </submittedName>
</protein>
<accession>B0C981</accession>
<dbReference type="RefSeq" id="WP_012163209.1">
    <property type="nucleotide sequence ID" value="NC_009925.1"/>
</dbReference>
<dbReference type="Proteomes" id="UP000000268">
    <property type="component" value="Chromosome"/>
</dbReference>
<proteinExistence type="predicted"/>
<dbReference type="HOGENOM" id="CLU_1860814_0_0_3"/>
<keyword evidence="2" id="KW-1185">Reference proteome</keyword>
<dbReference type="OrthoDB" id="9825653at2"/>
<organism evidence="1 2">
    <name type="scientific">Acaryochloris marina (strain MBIC 11017)</name>
    <dbReference type="NCBI Taxonomy" id="329726"/>
    <lineage>
        <taxon>Bacteria</taxon>
        <taxon>Bacillati</taxon>
        <taxon>Cyanobacteriota</taxon>
        <taxon>Cyanophyceae</taxon>
        <taxon>Acaryochloridales</taxon>
        <taxon>Acaryochloridaceae</taxon>
        <taxon>Acaryochloris</taxon>
    </lineage>
</organism>
<sequence>MPHIPSLTQVQLEILRLAKENDGEALQLAFESPVMGQGEPPSHHPPLMQEMIDLGLLEVQSSRVYCDTSRFQRDCWFEYCANLELPSIYAWELWRQEFIENQEGSTTLITPGEEFEDFSYVWVQKMIFRAVQPG</sequence>
<name>B0C981_ACAM1</name>